<proteinExistence type="predicted"/>
<evidence type="ECO:0000313" key="1">
    <source>
        <dbReference type="EMBL" id="PZQ14306.1"/>
    </source>
</evidence>
<organism evidence="1 2">
    <name type="scientific">Ancylobacter novellus</name>
    <name type="common">Thiobacillus novellus</name>
    <dbReference type="NCBI Taxonomy" id="921"/>
    <lineage>
        <taxon>Bacteria</taxon>
        <taxon>Pseudomonadati</taxon>
        <taxon>Pseudomonadota</taxon>
        <taxon>Alphaproteobacteria</taxon>
        <taxon>Hyphomicrobiales</taxon>
        <taxon>Xanthobacteraceae</taxon>
        <taxon>Ancylobacter</taxon>
    </lineage>
</organism>
<protein>
    <submittedName>
        <fullName evidence="1">Uncharacterized protein</fullName>
    </submittedName>
</protein>
<accession>A0A2W5KAY1</accession>
<reference evidence="1 2" key="1">
    <citation type="submission" date="2017-08" db="EMBL/GenBank/DDBJ databases">
        <title>Infants hospitalized years apart are colonized by the same room-sourced microbial strains.</title>
        <authorList>
            <person name="Brooks B."/>
            <person name="Olm M.R."/>
            <person name="Firek B.A."/>
            <person name="Baker R."/>
            <person name="Thomas B.C."/>
            <person name="Morowitz M.J."/>
            <person name="Banfield J.F."/>
        </authorList>
    </citation>
    <scope>NUCLEOTIDE SEQUENCE [LARGE SCALE GENOMIC DNA]</scope>
    <source>
        <strain evidence="1">S2_005_003_R2_43</strain>
    </source>
</reference>
<evidence type="ECO:0000313" key="2">
    <source>
        <dbReference type="Proteomes" id="UP000249577"/>
    </source>
</evidence>
<dbReference type="AlphaFoldDB" id="A0A2W5KAY1"/>
<dbReference type="EMBL" id="QFPN01000006">
    <property type="protein sequence ID" value="PZQ14306.1"/>
    <property type="molecule type" value="Genomic_DNA"/>
</dbReference>
<gene>
    <name evidence="1" type="ORF">DI565_12870</name>
</gene>
<comment type="caution">
    <text evidence="1">The sequence shown here is derived from an EMBL/GenBank/DDBJ whole genome shotgun (WGS) entry which is preliminary data.</text>
</comment>
<dbReference type="Proteomes" id="UP000249577">
    <property type="component" value="Unassembled WGS sequence"/>
</dbReference>
<name>A0A2W5KAY1_ANCNO</name>
<sequence>MSGEKPLDDINSADAVRQAYVDGRLTTDSTAADIRRVAGRLPPTLLDEELDQLLTWSVRSTIWPRAVLYAVDETFRARKIAGVVSQRSGDHKIDLEPLAEACGIEGLVRHSPYDDAPDGSTVYTLYSMPSGVEWNLGEVERFGFSNGQHRSTPQPVRVPGRAA</sequence>